<dbReference type="EMBL" id="CP029693">
    <property type="protein sequence ID" value="AWY39118.1"/>
    <property type="molecule type" value="Genomic_DNA"/>
</dbReference>
<dbReference type="PANTHER" id="PTHR42951:SF17">
    <property type="entry name" value="METALLO-BETA-LACTAMASE DOMAIN-CONTAINING PROTEIN"/>
    <property type="match status" value="1"/>
</dbReference>
<dbReference type="SUPFAM" id="SSF56281">
    <property type="entry name" value="Metallo-hydrolase/oxidoreductase"/>
    <property type="match status" value="1"/>
</dbReference>
<dbReference type="PANTHER" id="PTHR42951">
    <property type="entry name" value="METALLO-BETA-LACTAMASE DOMAIN-CONTAINING"/>
    <property type="match status" value="1"/>
</dbReference>
<organism evidence="2 3">
    <name type="scientific">Pseudomonas putida</name>
    <name type="common">Arthrobacter siderocapsulatus</name>
    <dbReference type="NCBI Taxonomy" id="303"/>
    <lineage>
        <taxon>Bacteria</taxon>
        <taxon>Pseudomonadati</taxon>
        <taxon>Pseudomonadota</taxon>
        <taxon>Gammaproteobacteria</taxon>
        <taxon>Pseudomonadales</taxon>
        <taxon>Pseudomonadaceae</taxon>
        <taxon>Pseudomonas</taxon>
    </lineage>
</organism>
<dbReference type="RefSeq" id="WP_110962900.1">
    <property type="nucleotide sequence ID" value="NZ_CP029693.1"/>
</dbReference>
<dbReference type="Gene3D" id="3.60.15.10">
    <property type="entry name" value="Ribonuclease Z/Hydroxyacylglutathione hydrolase-like"/>
    <property type="match status" value="1"/>
</dbReference>
<dbReference type="InterPro" id="IPR050855">
    <property type="entry name" value="NDM-1-like"/>
</dbReference>
<dbReference type="AlphaFoldDB" id="A0A2Z4RFK2"/>
<dbReference type="InterPro" id="IPR001279">
    <property type="entry name" value="Metallo-B-lactamas"/>
</dbReference>
<evidence type="ECO:0000313" key="2">
    <source>
        <dbReference type="EMBL" id="AWY39118.1"/>
    </source>
</evidence>
<dbReference type="SMART" id="SM00849">
    <property type="entry name" value="Lactamase_B"/>
    <property type="match status" value="1"/>
</dbReference>
<sequence>MTDDTPTSAGAPISYPFATPPLPGVPEQIAPGVQWLRLPLPVSLGAINVWLLADGAGTALVDTGIQDDQTVALWHALLEGVLSEAPLTRVIATHLHPDHVGMAGWLTRQTATRLWMTRLEYLQCRMLTSDSTRPAPEETMAFYRRAGWDEQTLERFRQRFGGFGRMISPLPDSYRRIRDGERLNIGGHFWEVVVGSGHSPEHACLYDADRKLLISGDQVLPRISSNVSVQPSEPDADPLQDWLESLATLRRCVPDDVLVLPSHNKPFRGLHVRIEQLLADAHGALDRLRGGLGEPRRVIDLFRLLFSTAVRSDDPTRFTLATGETLACLNHLLLRGEVSVELDDQGVAWYRSIAPR</sequence>
<dbReference type="GO" id="GO:0016787">
    <property type="term" value="F:hydrolase activity"/>
    <property type="evidence" value="ECO:0007669"/>
    <property type="project" value="UniProtKB-KW"/>
</dbReference>
<feature type="domain" description="Metallo-beta-lactamase" evidence="1">
    <location>
        <begin position="46"/>
        <end position="263"/>
    </location>
</feature>
<protein>
    <submittedName>
        <fullName evidence="2">MBL fold metallo-hydrolase</fullName>
    </submittedName>
</protein>
<evidence type="ECO:0000313" key="3">
    <source>
        <dbReference type="Proteomes" id="UP000250299"/>
    </source>
</evidence>
<dbReference type="OrthoDB" id="9815874at2"/>
<dbReference type="InterPro" id="IPR036388">
    <property type="entry name" value="WH-like_DNA-bd_sf"/>
</dbReference>
<dbReference type="InterPro" id="IPR036866">
    <property type="entry name" value="RibonucZ/Hydroxyglut_hydro"/>
</dbReference>
<dbReference type="Gene3D" id="1.10.10.10">
    <property type="entry name" value="Winged helix-like DNA-binding domain superfamily/Winged helix DNA-binding domain"/>
    <property type="match status" value="1"/>
</dbReference>
<dbReference type="Proteomes" id="UP000250299">
    <property type="component" value="Chromosome"/>
</dbReference>
<gene>
    <name evidence="2" type="ORF">DKY63_04030</name>
</gene>
<keyword evidence="2" id="KW-0378">Hydrolase</keyword>
<name>A0A2Z4RFK2_PSEPU</name>
<evidence type="ECO:0000259" key="1">
    <source>
        <dbReference type="SMART" id="SM00849"/>
    </source>
</evidence>
<accession>A0A2Z4RFK2</accession>
<reference evidence="2 3" key="1">
    <citation type="submission" date="2018-05" db="EMBL/GenBank/DDBJ databases">
        <title>Whole genome sequence of Pseudomonas putida JBC17.</title>
        <authorList>
            <person name="Lee Y.H."/>
            <person name="David K."/>
        </authorList>
    </citation>
    <scope>NUCLEOTIDE SEQUENCE [LARGE SCALE GENOMIC DNA]</scope>
    <source>
        <strain evidence="2 3">JBC17</strain>
    </source>
</reference>
<dbReference type="Pfam" id="PF00753">
    <property type="entry name" value="Lactamase_B"/>
    <property type="match status" value="1"/>
</dbReference>
<proteinExistence type="predicted"/>